<name>A0ABP0KLR2_9DINO</name>
<sequence length="158" mass="17922">MQLSSMAELPNFEVWPRREGIDSMHILCKLLGFRKVLGRSQAFLTGPQTPLKTLEWSKEDLNGAFGHRLSLTGGYHQIHRFPPSQTDTGLFVPIWRSPLAEGAETSRMDHDPLFCRWADVEVASLQTTKCVELRYQRVLLHTSQKGFCLVTRPQGTLA</sequence>
<gene>
    <name evidence="1" type="ORF">CCMP2556_LOCUS16879</name>
</gene>
<proteinExistence type="predicted"/>
<evidence type="ECO:0000313" key="2">
    <source>
        <dbReference type="Proteomes" id="UP001642484"/>
    </source>
</evidence>
<accession>A0ABP0KLR2</accession>
<evidence type="ECO:0000313" key="1">
    <source>
        <dbReference type="EMBL" id="CAK9027793.1"/>
    </source>
</evidence>
<dbReference type="EMBL" id="CAXAMN010009151">
    <property type="protein sequence ID" value="CAK9027793.1"/>
    <property type="molecule type" value="Genomic_DNA"/>
</dbReference>
<dbReference type="Proteomes" id="UP001642484">
    <property type="component" value="Unassembled WGS sequence"/>
</dbReference>
<protein>
    <submittedName>
        <fullName evidence="1">Uncharacterized protein</fullName>
    </submittedName>
</protein>
<comment type="caution">
    <text evidence="1">The sequence shown here is derived from an EMBL/GenBank/DDBJ whole genome shotgun (WGS) entry which is preliminary data.</text>
</comment>
<keyword evidence="2" id="KW-1185">Reference proteome</keyword>
<reference evidence="1 2" key="1">
    <citation type="submission" date="2024-02" db="EMBL/GenBank/DDBJ databases">
        <authorList>
            <person name="Chen Y."/>
            <person name="Shah S."/>
            <person name="Dougan E. K."/>
            <person name="Thang M."/>
            <person name="Chan C."/>
        </authorList>
    </citation>
    <scope>NUCLEOTIDE SEQUENCE [LARGE SCALE GENOMIC DNA]</scope>
</reference>
<organism evidence="1 2">
    <name type="scientific">Durusdinium trenchii</name>
    <dbReference type="NCBI Taxonomy" id="1381693"/>
    <lineage>
        <taxon>Eukaryota</taxon>
        <taxon>Sar</taxon>
        <taxon>Alveolata</taxon>
        <taxon>Dinophyceae</taxon>
        <taxon>Suessiales</taxon>
        <taxon>Symbiodiniaceae</taxon>
        <taxon>Durusdinium</taxon>
    </lineage>
</organism>